<keyword evidence="1" id="KW-0560">Oxidoreductase</keyword>
<accession>A0A1I0I405</accession>
<dbReference type="Pfam" id="PF00465">
    <property type="entry name" value="Fe-ADH"/>
    <property type="match status" value="1"/>
</dbReference>
<dbReference type="InterPro" id="IPR001670">
    <property type="entry name" value="ADH_Fe/GldA"/>
</dbReference>
<dbReference type="InterPro" id="IPR018211">
    <property type="entry name" value="ADH_Fe_CS"/>
</dbReference>
<dbReference type="PROSITE" id="PS00913">
    <property type="entry name" value="ADH_IRON_1"/>
    <property type="match status" value="1"/>
</dbReference>
<name>A0A1I0I405_9FIRM</name>
<dbReference type="PANTHER" id="PTHR11496">
    <property type="entry name" value="ALCOHOL DEHYDROGENASE"/>
    <property type="match status" value="1"/>
</dbReference>
<dbReference type="GO" id="GO:0004022">
    <property type="term" value="F:alcohol dehydrogenase (NAD+) activity"/>
    <property type="evidence" value="ECO:0007669"/>
    <property type="project" value="UniProtKB-ARBA"/>
</dbReference>
<sequence>MEQFIMNTRIYMGAGSLEKIRDLEIERAYIICDPFMKQSGKADQIAALLSARGACWEIFSEVVPDPTIGVVTKGIEGMCAFRPDTVIALGGGSAIDTAKAVSHLYAAMDKERRPRLVAVPTTSGTGSEVTSFAVISDPEAKAKYPLRDAAMVPDVALLDPELTATVPPHITADTGMDVLTHAFEAYVSTAAGDFTDACAEKAIRMVWKYLECAVTDGGNMEARERMHNASCLAGVAFNGASLGICHSMAHALGARFHLAHGRSNAILLPHVIAWNAGLETAGEEAALGRYVEIAHMLGISAGTPKATVHGLIRQIRNLMKRIGIPEQITELGVEREEFLSAVEDMAEKAAADTCTDTNPRRPEKAEFEDIYRRLCKGGTL</sequence>
<evidence type="ECO:0000313" key="5">
    <source>
        <dbReference type="Proteomes" id="UP000198508"/>
    </source>
</evidence>
<evidence type="ECO:0000259" key="2">
    <source>
        <dbReference type="Pfam" id="PF00465"/>
    </source>
</evidence>
<evidence type="ECO:0000256" key="1">
    <source>
        <dbReference type="ARBA" id="ARBA00023002"/>
    </source>
</evidence>
<evidence type="ECO:0000313" key="4">
    <source>
        <dbReference type="EMBL" id="SET91218.1"/>
    </source>
</evidence>
<dbReference type="Gene3D" id="3.40.50.1970">
    <property type="match status" value="1"/>
</dbReference>
<keyword evidence="5" id="KW-1185">Reference proteome</keyword>
<dbReference type="SUPFAM" id="SSF56796">
    <property type="entry name" value="Dehydroquinate synthase-like"/>
    <property type="match status" value="1"/>
</dbReference>
<gene>
    <name evidence="4" type="ORF">SAMN05216313_11925</name>
</gene>
<evidence type="ECO:0000259" key="3">
    <source>
        <dbReference type="Pfam" id="PF25137"/>
    </source>
</evidence>
<dbReference type="GO" id="GO:0046872">
    <property type="term" value="F:metal ion binding"/>
    <property type="evidence" value="ECO:0007669"/>
    <property type="project" value="InterPro"/>
</dbReference>
<organism evidence="4 5">
    <name type="scientific">Enterocloster lavalensis</name>
    <dbReference type="NCBI Taxonomy" id="460384"/>
    <lineage>
        <taxon>Bacteria</taxon>
        <taxon>Bacillati</taxon>
        <taxon>Bacillota</taxon>
        <taxon>Clostridia</taxon>
        <taxon>Lachnospirales</taxon>
        <taxon>Lachnospiraceae</taxon>
        <taxon>Enterocloster</taxon>
    </lineage>
</organism>
<dbReference type="FunFam" id="3.40.50.1970:FF:000003">
    <property type="entry name" value="Alcohol dehydrogenase, iron-containing"/>
    <property type="match status" value="1"/>
</dbReference>
<feature type="domain" description="Fe-containing alcohol dehydrogenase-like C-terminal" evidence="3">
    <location>
        <begin position="171"/>
        <end position="373"/>
    </location>
</feature>
<feature type="domain" description="Alcohol dehydrogenase iron-type/glycerol dehydrogenase GldA" evidence="2">
    <location>
        <begin position="8"/>
        <end position="160"/>
    </location>
</feature>
<dbReference type="CDD" id="cd08180">
    <property type="entry name" value="PDD"/>
    <property type="match status" value="1"/>
</dbReference>
<dbReference type="Pfam" id="PF25137">
    <property type="entry name" value="ADH_Fe_C"/>
    <property type="match status" value="1"/>
</dbReference>
<dbReference type="Gene3D" id="1.20.1090.10">
    <property type="entry name" value="Dehydroquinate synthase-like - alpha domain"/>
    <property type="match status" value="1"/>
</dbReference>
<dbReference type="STRING" id="460384.SAMN05216313_11925"/>
<dbReference type="InterPro" id="IPR056798">
    <property type="entry name" value="ADH_Fe_C"/>
</dbReference>
<protein>
    <submittedName>
        <fullName evidence="4">Alcohol dehydrogenase, class IV</fullName>
    </submittedName>
</protein>
<dbReference type="EMBL" id="FOIM01000019">
    <property type="protein sequence ID" value="SET91218.1"/>
    <property type="molecule type" value="Genomic_DNA"/>
</dbReference>
<dbReference type="AlphaFoldDB" id="A0A1I0I405"/>
<dbReference type="PANTHER" id="PTHR11496:SF83">
    <property type="entry name" value="HYDROXYACID-OXOACID TRANSHYDROGENASE, MITOCHONDRIAL"/>
    <property type="match status" value="1"/>
</dbReference>
<reference evidence="5" key="1">
    <citation type="submission" date="2016-10" db="EMBL/GenBank/DDBJ databases">
        <authorList>
            <person name="Varghese N."/>
            <person name="Submissions S."/>
        </authorList>
    </citation>
    <scope>NUCLEOTIDE SEQUENCE [LARGE SCALE GENOMIC DNA]</scope>
    <source>
        <strain evidence="5">NLAE-zl-G277</strain>
    </source>
</reference>
<dbReference type="Proteomes" id="UP000198508">
    <property type="component" value="Unassembled WGS sequence"/>
</dbReference>
<dbReference type="FunFam" id="1.20.1090.10:FF:000001">
    <property type="entry name" value="Aldehyde-alcohol dehydrogenase"/>
    <property type="match status" value="1"/>
</dbReference>
<proteinExistence type="predicted"/>
<dbReference type="InterPro" id="IPR039697">
    <property type="entry name" value="Alcohol_dehydrogenase_Fe"/>
</dbReference>
<dbReference type="GeneID" id="93279394"/>
<dbReference type="RefSeq" id="WP_092366315.1">
    <property type="nucleotide sequence ID" value="NZ_DAINWJ010000055.1"/>
</dbReference>